<sequence length="104" mass="11347">FFFFFFFFFKSRARKDGQTGMSTHIVISATIPIASTSTNQVPQPLNHAATRSSIPLTSVPSATFPAPSSSFFISSISFLIFPTLVSSSCAPRQVFSFPPSVILF</sequence>
<evidence type="ECO:0000313" key="1">
    <source>
        <dbReference type="EMBL" id="KAJ1192196.1"/>
    </source>
</evidence>
<evidence type="ECO:0000313" key="2">
    <source>
        <dbReference type="Proteomes" id="UP001066276"/>
    </source>
</evidence>
<organism evidence="1 2">
    <name type="scientific">Pleurodeles waltl</name>
    <name type="common">Iberian ribbed newt</name>
    <dbReference type="NCBI Taxonomy" id="8319"/>
    <lineage>
        <taxon>Eukaryota</taxon>
        <taxon>Metazoa</taxon>
        <taxon>Chordata</taxon>
        <taxon>Craniata</taxon>
        <taxon>Vertebrata</taxon>
        <taxon>Euteleostomi</taxon>
        <taxon>Amphibia</taxon>
        <taxon>Batrachia</taxon>
        <taxon>Caudata</taxon>
        <taxon>Salamandroidea</taxon>
        <taxon>Salamandridae</taxon>
        <taxon>Pleurodelinae</taxon>
        <taxon>Pleurodeles</taxon>
    </lineage>
</organism>
<reference evidence="1" key="1">
    <citation type="journal article" date="2022" name="bioRxiv">
        <title>Sequencing and chromosome-scale assembly of the giantPleurodeles waltlgenome.</title>
        <authorList>
            <person name="Brown T."/>
            <person name="Elewa A."/>
            <person name="Iarovenko S."/>
            <person name="Subramanian E."/>
            <person name="Araus A.J."/>
            <person name="Petzold A."/>
            <person name="Susuki M."/>
            <person name="Suzuki K.-i.T."/>
            <person name="Hayashi T."/>
            <person name="Toyoda A."/>
            <person name="Oliveira C."/>
            <person name="Osipova E."/>
            <person name="Leigh N.D."/>
            <person name="Simon A."/>
            <person name="Yun M.H."/>
        </authorList>
    </citation>
    <scope>NUCLEOTIDE SEQUENCE</scope>
    <source>
        <strain evidence="1">20211129_DDA</strain>
        <tissue evidence="1">Liver</tissue>
    </source>
</reference>
<keyword evidence="2" id="KW-1185">Reference proteome</keyword>
<proteinExistence type="predicted"/>
<accession>A0AAV7UU83</accession>
<protein>
    <submittedName>
        <fullName evidence="1">Uncharacterized protein</fullName>
    </submittedName>
</protein>
<feature type="non-terminal residue" evidence="1">
    <location>
        <position position="1"/>
    </location>
</feature>
<feature type="non-terminal residue" evidence="1">
    <location>
        <position position="104"/>
    </location>
</feature>
<dbReference type="Proteomes" id="UP001066276">
    <property type="component" value="Chromosome 2_2"/>
</dbReference>
<gene>
    <name evidence="1" type="ORF">NDU88_001508</name>
</gene>
<comment type="caution">
    <text evidence="1">The sequence shown here is derived from an EMBL/GenBank/DDBJ whole genome shotgun (WGS) entry which is preliminary data.</text>
</comment>
<name>A0AAV7UU83_PLEWA</name>
<dbReference type="AlphaFoldDB" id="A0AAV7UU83"/>
<dbReference type="EMBL" id="JANPWB010000004">
    <property type="protein sequence ID" value="KAJ1192196.1"/>
    <property type="molecule type" value="Genomic_DNA"/>
</dbReference>